<dbReference type="AlphaFoldDB" id="A0A7S7M970"/>
<dbReference type="Proteomes" id="UP000593735">
    <property type="component" value="Chromosome"/>
</dbReference>
<organism evidence="2 3">
    <name type="scientific">Thermophilibacter immobilis</name>
    <dbReference type="NCBI Taxonomy" id="2779519"/>
    <lineage>
        <taxon>Bacteria</taxon>
        <taxon>Bacillati</taxon>
        <taxon>Actinomycetota</taxon>
        <taxon>Coriobacteriia</taxon>
        <taxon>Coriobacteriales</taxon>
        <taxon>Atopobiaceae</taxon>
        <taxon>Thermophilibacter</taxon>
    </lineage>
</organism>
<dbReference type="InterPro" id="IPR036881">
    <property type="entry name" value="Glyco_hydro_3_C_sf"/>
</dbReference>
<protein>
    <submittedName>
        <fullName evidence="2">Glycoside hydrolase family 3 C-terminal domain-containing protein</fullName>
    </submittedName>
</protein>
<keyword evidence="3" id="KW-1185">Reference proteome</keyword>
<evidence type="ECO:0000313" key="2">
    <source>
        <dbReference type="EMBL" id="QOY60943.1"/>
    </source>
</evidence>
<dbReference type="KEGG" id="tio:INP52_01650"/>
<accession>A0A7S7M970</accession>
<evidence type="ECO:0000256" key="1">
    <source>
        <dbReference type="ARBA" id="ARBA00022801"/>
    </source>
</evidence>
<sequence length="161" mass="17538">MREEPISGNVVDGVKENRSYLGQKATVVNSDELTLIQGSVALMQDKPVVVCLNATKPMVFSEFESEVSEILMGFGTKGTEFLNIPAGHAEPSGLLPLQMPASMDAVEAQLEDVPRDMDCHGGSEGNEYDFAYGLNWSGTIDDERTKTYKADPLTASEYLKL</sequence>
<evidence type="ECO:0000313" key="3">
    <source>
        <dbReference type="Proteomes" id="UP000593735"/>
    </source>
</evidence>
<proteinExistence type="predicted"/>
<name>A0A7S7M970_9ACTN</name>
<dbReference type="RefSeq" id="WP_194371834.1">
    <property type="nucleotide sequence ID" value="NZ_CP063767.1"/>
</dbReference>
<dbReference type="SUPFAM" id="SSF52279">
    <property type="entry name" value="Beta-D-glucan exohydrolase, C-terminal domain"/>
    <property type="match status" value="1"/>
</dbReference>
<dbReference type="Gene3D" id="3.40.50.1700">
    <property type="entry name" value="Glycoside hydrolase family 3 C-terminal domain"/>
    <property type="match status" value="1"/>
</dbReference>
<reference evidence="2 3" key="1">
    <citation type="submission" date="2020-10" db="EMBL/GenBank/DDBJ databases">
        <title>Olsenella immobilis sp.nov., isolated from the mud in a fermentation cellar used for the production of Chinese strong-flavoured liquor.</title>
        <authorList>
            <person name="Lu L."/>
        </authorList>
    </citation>
    <scope>NUCLEOTIDE SEQUENCE [LARGE SCALE GENOMIC DNA]</scope>
    <source>
        <strain evidence="2 3">LZLJ-2</strain>
    </source>
</reference>
<keyword evidence="1 2" id="KW-0378">Hydrolase</keyword>
<dbReference type="GO" id="GO:0004553">
    <property type="term" value="F:hydrolase activity, hydrolyzing O-glycosyl compounds"/>
    <property type="evidence" value="ECO:0007669"/>
    <property type="project" value="InterPro"/>
</dbReference>
<gene>
    <name evidence="2" type="ORF">INP52_01650</name>
</gene>
<dbReference type="EMBL" id="CP063767">
    <property type="protein sequence ID" value="QOY60943.1"/>
    <property type="molecule type" value="Genomic_DNA"/>
</dbReference>
<dbReference type="GO" id="GO:0005975">
    <property type="term" value="P:carbohydrate metabolic process"/>
    <property type="evidence" value="ECO:0007669"/>
    <property type="project" value="InterPro"/>
</dbReference>